<feature type="signal peptide" evidence="2">
    <location>
        <begin position="1"/>
        <end position="18"/>
    </location>
</feature>
<sequence>MKKLISALCALMLAVSLAACSRGPAEHGGLLPLDPTDPPATEAPTAAPTDPTQPPEPVELPNAGTLAALAYDGAALCLCQWSRSGELEHSGMLDAAAVAAVLDAANAAQWVERKAPGVQEFSFDSYVTLSSPAGGGTLLTLWKGVSALCLDAPGGRVWLDQPEGADLAAALQGLEQQDAYPRSLYAVGVTGSAEDENIAQSAAGAMVQSLSAHEARDGASSGVESLCGNRLRFTFRCRLRVPEDSAAAWGVTPDAAGEAELTRSCVLVRDAVGFWHPAVVENV</sequence>
<evidence type="ECO:0000313" key="3">
    <source>
        <dbReference type="EMBL" id="MEQ2512108.1"/>
    </source>
</evidence>
<feature type="region of interest" description="Disordered" evidence="1">
    <location>
        <begin position="28"/>
        <end position="61"/>
    </location>
</feature>
<dbReference type="EMBL" id="JBBMFF010000260">
    <property type="protein sequence ID" value="MEQ2512108.1"/>
    <property type="molecule type" value="Genomic_DNA"/>
</dbReference>
<evidence type="ECO:0000256" key="2">
    <source>
        <dbReference type="SAM" id="SignalP"/>
    </source>
</evidence>
<comment type="caution">
    <text evidence="3">The sequence shown here is derived from an EMBL/GenBank/DDBJ whole genome shotgun (WGS) entry which is preliminary data.</text>
</comment>
<dbReference type="RefSeq" id="WP_349136811.1">
    <property type="nucleotide sequence ID" value="NZ_JBBMFF010000260.1"/>
</dbReference>
<evidence type="ECO:0008006" key="5">
    <source>
        <dbReference type="Google" id="ProtNLM"/>
    </source>
</evidence>
<evidence type="ECO:0000313" key="4">
    <source>
        <dbReference type="Proteomes" id="UP001491552"/>
    </source>
</evidence>
<reference evidence="3 4" key="1">
    <citation type="submission" date="2024-03" db="EMBL/GenBank/DDBJ databases">
        <title>Human intestinal bacterial collection.</title>
        <authorList>
            <person name="Pauvert C."/>
            <person name="Hitch T.C.A."/>
            <person name="Clavel T."/>
        </authorList>
    </citation>
    <scope>NUCLEOTIDE SEQUENCE [LARGE SCALE GENOMIC DNA]</scope>
    <source>
        <strain evidence="3 4">CLA-AA-H192</strain>
    </source>
</reference>
<evidence type="ECO:0000256" key="1">
    <source>
        <dbReference type="SAM" id="MobiDB-lite"/>
    </source>
</evidence>
<keyword evidence="4" id="KW-1185">Reference proteome</keyword>
<feature type="chain" id="PRO_5045099447" description="Lipoprotein" evidence="2">
    <location>
        <begin position="19"/>
        <end position="283"/>
    </location>
</feature>
<keyword evidence="2" id="KW-0732">Signal</keyword>
<feature type="compositionally biased region" description="Low complexity" evidence="1">
    <location>
        <begin position="30"/>
        <end position="50"/>
    </location>
</feature>
<dbReference type="Proteomes" id="UP001491552">
    <property type="component" value="Unassembled WGS sequence"/>
</dbReference>
<accession>A0ABV1G9K9</accession>
<name>A0ABV1G9K9_9FIRM</name>
<protein>
    <recommendedName>
        <fullName evidence="5">Lipoprotein</fullName>
    </recommendedName>
</protein>
<gene>
    <name evidence="3" type="ORF">WMO66_12790</name>
</gene>
<dbReference type="PROSITE" id="PS51257">
    <property type="entry name" value="PROKAR_LIPOPROTEIN"/>
    <property type="match status" value="1"/>
</dbReference>
<proteinExistence type="predicted"/>
<organism evidence="3 4">
    <name type="scientific">Faecousia intestinalis</name>
    <dbReference type="NCBI Taxonomy" id="3133167"/>
    <lineage>
        <taxon>Bacteria</taxon>
        <taxon>Bacillati</taxon>
        <taxon>Bacillota</taxon>
        <taxon>Clostridia</taxon>
        <taxon>Eubacteriales</taxon>
        <taxon>Oscillospiraceae</taxon>
        <taxon>Faecousia</taxon>
    </lineage>
</organism>